<gene>
    <name evidence="2" type="ORF">NIES2135_34370</name>
</gene>
<evidence type="ECO:0000256" key="1">
    <source>
        <dbReference type="SAM" id="Phobius"/>
    </source>
</evidence>
<feature type="transmembrane region" description="Helical" evidence="1">
    <location>
        <begin position="35"/>
        <end position="61"/>
    </location>
</feature>
<keyword evidence="1" id="KW-1133">Transmembrane helix</keyword>
<proteinExistence type="predicted"/>
<dbReference type="EMBL" id="AP018203">
    <property type="protein sequence ID" value="BAY56603.1"/>
    <property type="molecule type" value="Genomic_DNA"/>
</dbReference>
<reference evidence="2 3" key="1">
    <citation type="submission" date="2017-06" db="EMBL/GenBank/DDBJ databases">
        <title>Genome sequencing of cyanobaciteial culture collection at National Institute for Environmental Studies (NIES).</title>
        <authorList>
            <person name="Hirose Y."/>
            <person name="Shimura Y."/>
            <person name="Fujisawa T."/>
            <person name="Nakamura Y."/>
            <person name="Kawachi M."/>
        </authorList>
    </citation>
    <scope>NUCLEOTIDE SEQUENCE [LARGE SCALE GENOMIC DNA]</scope>
    <source>
        <strain evidence="2 3">NIES-2135</strain>
    </source>
</reference>
<dbReference type="AlphaFoldDB" id="A0A1Z4JIW4"/>
<keyword evidence="1" id="KW-0472">Membrane</keyword>
<organism evidence="2 3">
    <name type="scientific">Leptolyngbya boryana NIES-2135</name>
    <dbReference type="NCBI Taxonomy" id="1973484"/>
    <lineage>
        <taxon>Bacteria</taxon>
        <taxon>Bacillati</taxon>
        <taxon>Cyanobacteriota</taxon>
        <taxon>Cyanophyceae</taxon>
        <taxon>Leptolyngbyales</taxon>
        <taxon>Leptolyngbyaceae</taxon>
        <taxon>Leptolyngbya group</taxon>
        <taxon>Leptolyngbya</taxon>
    </lineage>
</organism>
<protein>
    <submittedName>
        <fullName evidence="2">Uncharacterized protein</fullName>
    </submittedName>
</protein>
<name>A0A1Z4JIW4_LEPBY</name>
<dbReference type="Proteomes" id="UP000217895">
    <property type="component" value="Chromosome"/>
</dbReference>
<keyword evidence="1" id="KW-0812">Transmembrane</keyword>
<evidence type="ECO:0000313" key="2">
    <source>
        <dbReference type="EMBL" id="BAY56603.1"/>
    </source>
</evidence>
<accession>A0A1Z4JIW4</accession>
<evidence type="ECO:0000313" key="3">
    <source>
        <dbReference type="Proteomes" id="UP000217895"/>
    </source>
</evidence>
<keyword evidence="3" id="KW-1185">Reference proteome</keyword>
<sequence>MFLFNDPAEVTDIELVHDRALPTETSVGIPLATTVILGVGGFVLTANPVVGGALAAFPAYAMFKKFKKNWKDNAFERRNPGYVAHLIKTDADMIIWIEHHGVDEVRSQLLTALKHRQKLTSCAKRTLHALCPESELPPKRVEQFLSAQPALPATEGVRITTQLGEPSAINVPAQSVQEGVPIPKSICDHYLSDLRSTFLCAPPRTGKGILAAQLMQGFKERFPKGCLLTCTIKQFAGENWYWSYSDAHLNPETKTPDQQLAAARDIFNLINFWEARQSSADQPCLLVIDEIRDTLNLIGSIPMNAVSSDYAESKKTFGEWMLGAAISSATLNQCHHRFMLIISPVVSLAGLGGIKGVSKDALGSFVGITLAAPKAMQFATGDNGTFSAPRIDPNDPRFLNCHALAYCKNDKQWYPIESIPKAALDKLANSNPTLKKWNSVNLNPRVHLEKSWTVESDFKHEVIAVVEDSDAGNGELEIRTEIKRFLLANGEGSKPRDLSNKARSPVRKMPVEEIKLYLDVMTLEDEIYEVDGTFFANSN</sequence>